<evidence type="ECO:0000313" key="10">
    <source>
        <dbReference type="Proteomes" id="UP000292423"/>
    </source>
</evidence>
<dbReference type="Proteomes" id="UP000292423">
    <property type="component" value="Unassembled WGS sequence"/>
</dbReference>
<sequence>MTQLSLFRRIEELGNTLSHGVGLLAAIAATPILIIAAARMGTTANIVGASIFAATMILMYFTSTFYHALPHGDKKRLFKKLDHSAIYLLIAGTYTPFTLGVLKGATGWTIFGVIWALATIGVVLKLFEKLKNPMLSTGLYLAMGWLIVFAAGPLMAKMPVNGLLWLAGGGLAYTLGVIFYVLDHRLKHSHAIWHGFVLAGTTCHFFAVLGYAG</sequence>
<feature type="transmembrane region" description="Helical" evidence="8">
    <location>
        <begin position="21"/>
        <end position="40"/>
    </location>
</feature>
<keyword evidence="4 8" id="KW-0812">Transmembrane</keyword>
<dbReference type="EMBL" id="SHKX01000010">
    <property type="protein sequence ID" value="RZU47513.1"/>
    <property type="molecule type" value="Genomic_DNA"/>
</dbReference>
<evidence type="ECO:0000256" key="7">
    <source>
        <dbReference type="PIRSR" id="PIRSR604254-1"/>
    </source>
</evidence>
<gene>
    <name evidence="9" type="ORF">EV700_0476</name>
</gene>
<evidence type="ECO:0000256" key="3">
    <source>
        <dbReference type="ARBA" id="ARBA00022475"/>
    </source>
</evidence>
<comment type="subcellular location">
    <subcellularLocation>
        <location evidence="1">Cell membrane</location>
        <topology evidence="1">Multi-pass membrane protein</topology>
    </subcellularLocation>
</comment>
<feature type="transmembrane region" description="Helical" evidence="8">
    <location>
        <begin position="139"/>
        <end position="156"/>
    </location>
</feature>
<proteinExistence type="inferred from homology"/>
<evidence type="ECO:0000256" key="8">
    <source>
        <dbReference type="SAM" id="Phobius"/>
    </source>
</evidence>
<evidence type="ECO:0000256" key="4">
    <source>
        <dbReference type="ARBA" id="ARBA00022692"/>
    </source>
</evidence>
<dbReference type="GO" id="GO:0140911">
    <property type="term" value="F:pore-forming activity"/>
    <property type="evidence" value="ECO:0007669"/>
    <property type="project" value="InterPro"/>
</dbReference>
<keyword evidence="5 8" id="KW-1133">Transmembrane helix</keyword>
<evidence type="ECO:0000256" key="1">
    <source>
        <dbReference type="ARBA" id="ARBA00004651"/>
    </source>
</evidence>
<dbReference type="PANTHER" id="PTHR20855:SF3">
    <property type="entry name" value="LD03007P"/>
    <property type="match status" value="1"/>
</dbReference>
<feature type="binding site" evidence="7">
    <location>
        <position position="190"/>
    </location>
    <ligand>
        <name>Zn(2+)</name>
        <dbReference type="ChEBI" id="CHEBI:29105"/>
    </ligand>
</feature>
<dbReference type="AlphaFoldDB" id="A0A4Q7ZBZ9"/>
<organism evidence="9 10">
    <name type="scientific">Fluviicoccus keumensis</name>
    <dbReference type="NCBI Taxonomy" id="1435465"/>
    <lineage>
        <taxon>Bacteria</taxon>
        <taxon>Pseudomonadati</taxon>
        <taxon>Pseudomonadota</taxon>
        <taxon>Gammaproteobacteria</taxon>
        <taxon>Moraxellales</taxon>
        <taxon>Moraxellaceae</taxon>
        <taxon>Fluviicoccus</taxon>
    </lineage>
</organism>
<dbReference type="OrthoDB" id="9813689at2"/>
<dbReference type="GO" id="GO:0005886">
    <property type="term" value="C:plasma membrane"/>
    <property type="evidence" value="ECO:0007669"/>
    <property type="project" value="UniProtKB-SubCell"/>
</dbReference>
<evidence type="ECO:0000256" key="5">
    <source>
        <dbReference type="ARBA" id="ARBA00022989"/>
    </source>
</evidence>
<evidence type="ECO:0000256" key="6">
    <source>
        <dbReference type="ARBA" id="ARBA00023136"/>
    </source>
</evidence>
<keyword evidence="3" id="KW-1003">Cell membrane</keyword>
<dbReference type="GO" id="GO:0046872">
    <property type="term" value="F:metal ion binding"/>
    <property type="evidence" value="ECO:0007669"/>
    <property type="project" value="UniProtKB-KW"/>
</dbReference>
<comment type="similarity">
    <text evidence="2">Belongs to the UPF0073 (Hly-III) family.</text>
</comment>
<keyword evidence="7" id="KW-0479">Metal-binding</keyword>
<dbReference type="PANTHER" id="PTHR20855">
    <property type="entry name" value="ADIPOR/PROGESTIN RECEPTOR-RELATED"/>
    <property type="match status" value="1"/>
</dbReference>
<evidence type="ECO:0000313" key="9">
    <source>
        <dbReference type="EMBL" id="RZU47513.1"/>
    </source>
</evidence>
<comment type="caution">
    <text evidence="9">The sequence shown here is derived from an EMBL/GenBank/DDBJ whole genome shotgun (WGS) entry which is preliminary data.</text>
</comment>
<feature type="transmembrane region" description="Helical" evidence="8">
    <location>
        <begin position="108"/>
        <end position="127"/>
    </location>
</feature>
<feature type="transmembrane region" description="Helical" evidence="8">
    <location>
        <begin position="46"/>
        <end position="69"/>
    </location>
</feature>
<accession>A0A4Q7ZBZ9</accession>
<feature type="transmembrane region" description="Helical" evidence="8">
    <location>
        <begin position="162"/>
        <end position="182"/>
    </location>
</feature>
<feature type="transmembrane region" description="Helical" evidence="8">
    <location>
        <begin position="191"/>
        <end position="212"/>
    </location>
</feature>
<reference evidence="9 10" key="1">
    <citation type="submission" date="2019-02" db="EMBL/GenBank/DDBJ databases">
        <title>Genomic Encyclopedia of Type Strains, Phase IV (KMG-IV): sequencing the most valuable type-strain genomes for metagenomic binning, comparative biology and taxonomic classification.</title>
        <authorList>
            <person name="Goeker M."/>
        </authorList>
    </citation>
    <scope>NUCLEOTIDE SEQUENCE [LARGE SCALE GENOMIC DNA]</scope>
    <source>
        <strain evidence="9 10">DSM 105135</strain>
    </source>
</reference>
<feature type="binding site" evidence="7">
    <location>
        <position position="67"/>
    </location>
    <ligand>
        <name>Zn(2+)</name>
        <dbReference type="ChEBI" id="CHEBI:29105"/>
    </ligand>
</feature>
<dbReference type="NCBIfam" id="TIGR01065">
    <property type="entry name" value="hlyIII"/>
    <property type="match status" value="1"/>
</dbReference>
<dbReference type="Pfam" id="PF03006">
    <property type="entry name" value="HlyIII"/>
    <property type="match status" value="1"/>
</dbReference>
<evidence type="ECO:0000256" key="2">
    <source>
        <dbReference type="ARBA" id="ARBA00008488"/>
    </source>
</evidence>
<dbReference type="RefSeq" id="WP_130410750.1">
    <property type="nucleotide sequence ID" value="NZ_SHKX01000010.1"/>
</dbReference>
<keyword evidence="6 8" id="KW-0472">Membrane</keyword>
<feature type="binding site" evidence="7">
    <location>
        <position position="194"/>
    </location>
    <ligand>
        <name>Zn(2+)</name>
        <dbReference type="ChEBI" id="CHEBI:29105"/>
    </ligand>
</feature>
<name>A0A4Q7ZBZ9_9GAMM</name>
<dbReference type="InterPro" id="IPR004254">
    <property type="entry name" value="AdipoR/HlyIII-related"/>
</dbReference>
<dbReference type="InterPro" id="IPR005744">
    <property type="entry name" value="Hy-lIII"/>
</dbReference>
<keyword evidence="7" id="KW-0862">Zinc</keyword>
<protein>
    <submittedName>
        <fullName evidence="9">Hemolysin III</fullName>
    </submittedName>
</protein>
<keyword evidence="10" id="KW-1185">Reference proteome</keyword>